<dbReference type="InterPro" id="IPR011042">
    <property type="entry name" value="6-blade_b-propeller_TolB-like"/>
</dbReference>
<dbReference type="SUPFAM" id="SSF63829">
    <property type="entry name" value="Calcium-dependent phosphotriesterase"/>
    <property type="match status" value="1"/>
</dbReference>
<feature type="domain" description="Strictosidine synthase conserved region" evidence="4">
    <location>
        <begin position="147"/>
        <end position="233"/>
    </location>
</feature>
<keyword evidence="2" id="KW-0597">Phosphoprotein</keyword>
<dbReference type="GO" id="GO:0016787">
    <property type="term" value="F:hydrolase activity"/>
    <property type="evidence" value="ECO:0007669"/>
    <property type="project" value="TreeGrafter"/>
</dbReference>
<protein>
    <submittedName>
        <fullName evidence="5">Gluconolactonase</fullName>
    </submittedName>
</protein>
<dbReference type="Gene3D" id="2.120.10.30">
    <property type="entry name" value="TolB, C-terminal domain"/>
    <property type="match status" value="1"/>
</dbReference>
<comment type="similarity">
    <text evidence="1">Belongs to the strictosidine synthase family.</text>
</comment>
<dbReference type="AlphaFoldDB" id="A0A222FGF2"/>
<keyword evidence="3" id="KW-0325">Glycoprotein</keyword>
<dbReference type="RefSeq" id="WP_094059277.1">
    <property type="nucleotide sequence ID" value="NZ_CP022530.1"/>
</dbReference>
<evidence type="ECO:0000256" key="2">
    <source>
        <dbReference type="ARBA" id="ARBA00022553"/>
    </source>
</evidence>
<keyword evidence="6" id="KW-1185">Reference proteome</keyword>
<dbReference type="PANTHER" id="PTHR10426:SF88">
    <property type="entry name" value="ADIPOCYTE PLASMA MEMBRANE-ASSOCIATED PROTEIN HEMOMUCIN-RELATED"/>
    <property type="match status" value="1"/>
</dbReference>
<sequence>MKTLLLSLTTATLVVVGILFMPSPIDSIAVTPSQAIALEGPWHSNDALQAAQITALPPGQYGGEDVARDKLGCLYTGTEDGSILRKCPYSEWEQLLNTGGRPLGLAFDQQQHLIIADADKGLLRMTPKFELQVLANKYQGQPLGLVDDVDIGSDGTVYFSDASTRFSLDDVMLDILDGRPSGRLFAYHPATGKLELLAQELAFANGVAVAADQSYVLVNETFRYRTSKVWLAGERRGQVEPFLQALPGLPDGIARADNGTYWLAFYGLRPEMVDRLHQSPWLKNQLAKLPKALAPVPPAYGLIVQVGSDGQVLQTLHDQAAVAIGGVTSVQPEKDGLYLGTLHMNRLAKLPY</sequence>
<evidence type="ECO:0000256" key="1">
    <source>
        <dbReference type="ARBA" id="ARBA00009191"/>
    </source>
</evidence>
<reference evidence="5 6" key="1">
    <citation type="submission" date="2017-07" db="EMBL/GenBank/DDBJ databases">
        <title>Annotated genome sequence of Bacterioplanes sanyensis isolated from Red Sea.</title>
        <authorList>
            <person name="Rehman Z.U."/>
        </authorList>
    </citation>
    <scope>NUCLEOTIDE SEQUENCE [LARGE SCALE GENOMIC DNA]</scope>
    <source>
        <strain evidence="5 6">NV9</strain>
    </source>
</reference>
<dbReference type="OrthoDB" id="9775406at2"/>
<organism evidence="5 6">
    <name type="scientific">Bacterioplanes sanyensis</name>
    <dbReference type="NCBI Taxonomy" id="1249553"/>
    <lineage>
        <taxon>Bacteria</taxon>
        <taxon>Pseudomonadati</taxon>
        <taxon>Pseudomonadota</taxon>
        <taxon>Gammaproteobacteria</taxon>
        <taxon>Oceanospirillales</taxon>
        <taxon>Oceanospirillaceae</taxon>
        <taxon>Bacterioplanes</taxon>
    </lineage>
</organism>
<evidence type="ECO:0000259" key="4">
    <source>
        <dbReference type="Pfam" id="PF03088"/>
    </source>
</evidence>
<dbReference type="KEGG" id="bsan:CHH28_05005"/>
<dbReference type="Pfam" id="PF03088">
    <property type="entry name" value="Str_synth"/>
    <property type="match status" value="1"/>
</dbReference>
<name>A0A222FGF2_9GAMM</name>
<evidence type="ECO:0000313" key="6">
    <source>
        <dbReference type="Proteomes" id="UP000202440"/>
    </source>
</evidence>
<dbReference type="Pfam" id="PF20067">
    <property type="entry name" value="SSL_N"/>
    <property type="match status" value="1"/>
</dbReference>
<evidence type="ECO:0000313" key="5">
    <source>
        <dbReference type="EMBL" id="ASP38078.1"/>
    </source>
</evidence>
<dbReference type="EMBL" id="CP022530">
    <property type="protein sequence ID" value="ASP38078.1"/>
    <property type="molecule type" value="Genomic_DNA"/>
</dbReference>
<dbReference type="InterPro" id="IPR018119">
    <property type="entry name" value="Strictosidine_synth_cons-reg"/>
</dbReference>
<dbReference type="Proteomes" id="UP000202440">
    <property type="component" value="Chromosome"/>
</dbReference>
<gene>
    <name evidence="5" type="ORF">CHH28_05005</name>
</gene>
<dbReference type="PANTHER" id="PTHR10426">
    <property type="entry name" value="STRICTOSIDINE SYNTHASE-RELATED"/>
    <property type="match status" value="1"/>
</dbReference>
<evidence type="ECO:0000256" key="3">
    <source>
        <dbReference type="ARBA" id="ARBA00023180"/>
    </source>
</evidence>
<proteinExistence type="inferred from homology"/>
<accession>A0A222FGF2</accession>